<protein>
    <recommendedName>
        <fullName evidence="4">DUF2938 domain-containing protein</fullName>
    </recommendedName>
</protein>
<proteinExistence type="predicted"/>
<dbReference type="Proteomes" id="UP000037712">
    <property type="component" value="Unassembled WGS sequence"/>
</dbReference>
<evidence type="ECO:0008006" key="4">
    <source>
        <dbReference type="Google" id="ProtNLM"/>
    </source>
</evidence>
<name>A0A0M9WPD8_RHORH</name>
<keyword evidence="1" id="KW-0472">Membrane</keyword>
<feature type="transmembrane region" description="Helical" evidence="1">
    <location>
        <begin position="6"/>
        <end position="30"/>
    </location>
</feature>
<evidence type="ECO:0000256" key="1">
    <source>
        <dbReference type="SAM" id="Phobius"/>
    </source>
</evidence>
<reference evidence="2 3" key="1">
    <citation type="journal article" date="2015" name="Genome Announc.">
        <title>Draft Genome Sequence of Rhodococcus rhodochrous Strain KG-21, a Soil Isolate from Oil Fields of Krishna-Godavari Basin, India.</title>
        <authorList>
            <person name="Dawar C."/>
            <person name="Aggarwal R.K."/>
        </authorList>
    </citation>
    <scope>NUCLEOTIDE SEQUENCE [LARGE SCALE GENOMIC DNA]</scope>
    <source>
        <strain evidence="2 3">KG-21</strain>
    </source>
</reference>
<dbReference type="EMBL" id="AZYO01000016">
    <property type="protein sequence ID" value="KOS56590.1"/>
    <property type="molecule type" value="Genomic_DNA"/>
</dbReference>
<keyword evidence="1" id="KW-0812">Transmembrane</keyword>
<feature type="transmembrane region" description="Helical" evidence="1">
    <location>
        <begin position="51"/>
        <end position="74"/>
    </location>
</feature>
<reference evidence="3" key="2">
    <citation type="submission" date="2015-01" db="EMBL/GenBank/DDBJ databases">
        <title>Draft genome sequence of potential hydrocarbon metabolising strain of Rhodococcus rhodochrous.</title>
        <authorList>
            <person name="Aggarwal R.K."/>
            <person name="Dawar C."/>
        </authorList>
    </citation>
    <scope>NUCLEOTIDE SEQUENCE [LARGE SCALE GENOMIC DNA]</scope>
    <source>
        <strain evidence="3">KG-21</strain>
    </source>
</reference>
<sequence length="158" mass="16471">MDWAGWALFGSLATTVLTAVMIAAQLAGFSRLDLPLVLGTAVTPDPDRARVVGFFVHLAIGQGFALGYAATFALLHQATWWLGMMLGLLHGIVALTVLLPLLPGVHPRMASQRAGPRSTAVLEPPGLLGLNYGAQTPAVAVVAHLVYGIALGLLLQVS</sequence>
<organism evidence="2 3">
    <name type="scientific">Rhodococcus rhodochrous KG-21</name>
    <dbReference type="NCBI Taxonomy" id="1441923"/>
    <lineage>
        <taxon>Bacteria</taxon>
        <taxon>Bacillati</taxon>
        <taxon>Actinomycetota</taxon>
        <taxon>Actinomycetes</taxon>
        <taxon>Mycobacteriales</taxon>
        <taxon>Nocardiaceae</taxon>
        <taxon>Rhodococcus</taxon>
    </lineage>
</organism>
<evidence type="ECO:0000313" key="2">
    <source>
        <dbReference type="EMBL" id="KOS56590.1"/>
    </source>
</evidence>
<dbReference type="RefSeq" id="WP_054372343.1">
    <property type="nucleotide sequence ID" value="NZ_AZYO01000016.1"/>
</dbReference>
<accession>A0A0M9WPD8</accession>
<gene>
    <name evidence="2" type="ORF">Z051_08990</name>
</gene>
<keyword evidence="1" id="KW-1133">Transmembrane helix</keyword>
<comment type="caution">
    <text evidence="2">The sequence shown here is derived from an EMBL/GenBank/DDBJ whole genome shotgun (WGS) entry which is preliminary data.</text>
</comment>
<feature type="transmembrane region" description="Helical" evidence="1">
    <location>
        <begin position="138"/>
        <end position="157"/>
    </location>
</feature>
<feature type="transmembrane region" description="Helical" evidence="1">
    <location>
        <begin position="80"/>
        <end position="102"/>
    </location>
</feature>
<evidence type="ECO:0000313" key="3">
    <source>
        <dbReference type="Proteomes" id="UP000037712"/>
    </source>
</evidence>
<dbReference type="PATRIC" id="fig|1441923.3.peg.1992"/>
<dbReference type="AlphaFoldDB" id="A0A0M9WPD8"/>